<dbReference type="AlphaFoldDB" id="A0A7C9TQZ8"/>
<name>A0A7C9TQZ8_9MICO</name>
<evidence type="ECO:0000256" key="1">
    <source>
        <dbReference type="SAM" id="Phobius"/>
    </source>
</evidence>
<feature type="transmembrane region" description="Helical" evidence="1">
    <location>
        <begin position="73"/>
        <end position="103"/>
    </location>
</feature>
<dbReference type="RefSeq" id="WP_163472938.1">
    <property type="nucleotide sequence ID" value="NZ_JAAGWZ010000002.1"/>
</dbReference>
<evidence type="ECO:0000313" key="4">
    <source>
        <dbReference type="Proteomes" id="UP000479756"/>
    </source>
</evidence>
<protein>
    <submittedName>
        <fullName evidence="3">DUF4190 domain-containing protein</fullName>
    </submittedName>
</protein>
<evidence type="ECO:0000259" key="2">
    <source>
        <dbReference type="Pfam" id="PF13828"/>
    </source>
</evidence>
<dbReference type="Pfam" id="PF13828">
    <property type="entry name" value="DUF4190"/>
    <property type="match status" value="1"/>
</dbReference>
<sequence>MAWVTAPAALSHRSADEGLPISTAPARDSDTERPVNRWAILALILGIAVPLGGIVVGHVSLRQIKRSGERGRGLALAGTILGYSLTALEILFAVLLALLAAAATGASR</sequence>
<keyword evidence="4" id="KW-1185">Reference proteome</keyword>
<dbReference type="EMBL" id="JAAGWZ010000002">
    <property type="protein sequence ID" value="NEM91261.1"/>
    <property type="molecule type" value="Genomic_DNA"/>
</dbReference>
<feature type="domain" description="DUF4190" evidence="2">
    <location>
        <begin position="39"/>
        <end position="91"/>
    </location>
</feature>
<keyword evidence="1" id="KW-0472">Membrane</keyword>
<accession>A0A7C9TQZ8</accession>
<gene>
    <name evidence="3" type="ORF">G3T37_07805</name>
</gene>
<comment type="caution">
    <text evidence="3">The sequence shown here is derived from an EMBL/GenBank/DDBJ whole genome shotgun (WGS) entry which is preliminary data.</text>
</comment>
<keyword evidence="1" id="KW-1133">Transmembrane helix</keyword>
<dbReference type="Proteomes" id="UP000479756">
    <property type="component" value="Unassembled WGS sequence"/>
</dbReference>
<dbReference type="InterPro" id="IPR025241">
    <property type="entry name" value="DUF4190"/>
</dbReference>
<organism evidence="3 4">
    <name type="scientific">Galbitalea soli</name>
    <dbReference type="NCBI Taxonomy" id="1268042"/>
    <lineage>
        <taxon>Bacteria</taxon>
        <taxon>Bacillati</taxon>
        <taxon>Actinomycetota</taxon>
        <taxon>Actinomycetes</taxon>
        <taxon>Micrococcales</taxon>
        <taxon>Microbacteriaceae</taxon>
        <taxon>Galbitalea</taxon>
    </lineage>
</organism>
<evidence type="ECO:0000313" key="3">
    <source>
        <dbReference type="EMBL" id="NEM91261.1"/>
    </source>
</evidence>
<reference evidence="3 4" key="1">
    <citation type="journal article" date="2014" name="Int. J. Syst. Evol. Microbiol.">
        <title>Description of Galbitalea soli gen. nov., sp. nov., and Frondihabitans sucicola sp. nov.</title>
        <authorList>
            <person name="Kim S.J."/>
            <person name="Lim J.M."/>
            <person name="Ahn J.H."/>
            <person name="Weon H.Y."/>
            <person name="Hamada M."/>
            <person name="Suzuki K."/>
            <person name="Ahn T.Y."/>
            <person name="Kwon S.W."/>
        </authorList>
    </citation>
    <scope>NUCLEOTIDE SEQUENCE [LARGE SCALE GENOMIC DNA]</scope>
    <source>
        <strain evidence="3 4">NBRC 108727</strain>
    </source>
</reference>
<proteinExistence type="predicted"/>
<keyword evidence="1" id="KW-0812">Transmembrane</keyword>
<feature type="transmembrane region" description="Helical" evidence="1">
    <location>
        <begin position="39"/>
        <end position="61"/>
    </location>
</feature>